<dbReference type="PANTHER" id="PTHR23278">
    <property type="entry name" value="SIDESTEP PROTEIN"/>
    <property type="match status" value="1"/>
</dbReference>
<dbReference type="AlphaFoldDB" id="A0A4Y2CPR1"/>
<dbReference type="Proteomes" id="UP000499080">
    <property type="component" value="Unassembled WGS sequence"/>
</dbReference>
<accession>A0A4Y2CPR1</accession>
<protein>
    <recommendedName>
        <fullName evidence="2">Fibronectin type-III domain-containing protein</fullName>
    </recommendedName>
</protein>
<keyword evidence="1" id="KW-1133">Transmembrane helix</keyword>
<comment type="caution">
    <text evidence="3">The sequence shown here is derived from an EMBL/GenBank/DDBJ whole genome shotgun (WGS) entry which is preliminary data.</text>
</comment>
<dbReference type="SUPFAM" id="SSF49265">
    <property type="entry name" value="Fibronectin type III"/>
    <property type="match status" value="1"/>
</dbReference>
<dbReference type="Gene3D" id="2.60.40.10">
    <property type="entry name" value="Immunoglobulins"/>
    <property type="match status" value="1"/>
</dbReference>
<reference evidence="3 4" key="1">
    <citation type="journal article" date="2019" name="Sci. Rep.">
        <title>Orb-weaving spider Araneus ventricosus genome elucidates the spidroin gene catalogue.</title>
        <authorList>
            <person name="Kono N."/>
            <person name="Nakamura H."/>
            <person name="Ohtoshi R."/>
            <person name="Moran D.A.P."/>
            <person name="Shinohara A."/>
            <person name="Yoshida Y."/>
            <person name="Fujiwara M."/>
            <person name="Mori M."/>
            <person name="Tomita M."/>
            <person name="Arakawa K."/>
        </authorList>
    </citation>
    <scope>NUCLEOTIDE SEQUENCE [LARGE SCALE GENOMIC DNA]</scope>
</reference>
<dbReference type="InterPro" id="IPR003961">
    <property type="entry name" value="FN3_dom"/>
</dbReference>
<keyword evidence="4" id="KW-1185">Reference proteome</keyword>
<evidence type="ECO:0000259" key="2">
    <source>
        <dbReference type="PROSITE" id="PS50853"/>
    </source>
</evidence>
<feature type="domain" description="Fibronectin type-III" evidence="2">
    <location>
        <begin position="42"/>
        <end position="136"/>
    </location>
</feature>
<feature type="transmembrane region" description="Helical" evidence="1">
    <location>
        <begin position="151"/>
        <end position="173"/>
    </location>
</feature>
<dbReference type="InterPro" id="IPR013783">
    <property type="entry name" value="Ig-like_fold"/>
</dbReference>
<sequence length="271" mass="29393">MYLTGWLSQNSSRSVRLSNDPEQHITYHIELVAKSPLLFFGAPESPRDCAVTNQSSHSLSVECEPGYDGGLSQTFHLELYNSVVEHLAANLTRTDAPAFKVHALPPGTAFVLVLYASNGKGKSNSVALMASTLPPPERRTAEEDVATVSPILGILIGVVAVLVVVAIVIIIIVRIQSSKRLSKVVAAEMMFEMEEKMKIATSGIEGGGRKLPSQKSPIKLGSELRCEALHCHGLAKFPLSACRVFCFESLCVAFALFGRRVQQFMVDPRVA</sequence>
<gene>
    <name evidence="3" type="ORF">AVEN_121385_2</name>
</gene>
<dbReference type="InterPro" id="IPR036116">
    <property type="entry name" value="FN3_sf"/>
</dbReference>
<proteinExistence type="predicted"/>
<dbReference type="OrthoDB" id="6250964at2759"/>
<keyword evidence="1" id="KW-0472">Membrane</keyword>
<evidence type="ECO:0000313" key="3">
    <source>
        <dbReference type="EMBL" id="GBM06343.1"/>
    </source>
</evidence>
<dbReference type="EMBL" id="BGPR01000227">
    <property type="protein sequence ID" value="GBM06343.1"/>
    <property type="molecule type" value="Genomic_DNA"/>
</dbReference>
<keyword evidence="1" id="KW-0812">Transmembrane</keyword>
<dbReference type="CDD" id="cd00063">
    <property type="entry name" value="FN3"/>
    <property type="match status" value="1"/>
</dbReference>
<evidence type="ECO:0000313" key="4">
    <source>
        <dbReference type="Proteomes" id="UP000499080"/>
    </source>
</evidence>
<evidence type="ECO:0000256" key="1">
    <source>
        <dbReference type="SAM" id="Phobius"/>
    </source>
</evidence>
<organism evidence="3 4">
    <name type="scientific">Araneus ventricosus</name>
    <name type="common">Orbweaver spider</name>
    <name type="synonym">Epeira ventricosa</name>
    <dbReference type="NCBI Taxonomy" id="182803"/>
    <lineage>
        <taxon>Eukaryota</taxon>
        <taxon>Metazoa</taxon>
        <taxon>Ecdysozoa</taxon>
        <taxon>Arthropoda</taxon>
        <taxon>Chelicerata</taxon>
        <taxon>Arachnida</taxon>
        <taxon>Araneae</taxon>
        <taxon>Araneomorphae</taxon>
        <taxon>Entelegynae</taxon>
        <taxon>Araneoidea</taxon>
        <taxon>Araneidae</taxon>
        <taxon>Araneus</taxon>
    </lineage>
</organism>
<dbReference type="PROSITE" id="PS50853">
    <property type="entry name" value="FN3"/>
    <property type="match status" value="1"/>
</dbReference>
<name>A0A4Y2CPR1_ARAVE</name>
<dbReference type="PANTHER" id="PTHR23278:SF19">
    <property type="entry name" value="OBSCURIN"/>
    <property type="match status" value="1"/>
</dbReference>